<dbReference type="EMBL" id="JAPFFF010000001">
    <property type="protein sequence ID" value="KAK8900276.1"/>
    <property type="molecule type" value="Genomic_DNA"/>
</dbReference>
<evidence type="ECO:0000313" key="2">
    <source>
        <dbReference type="Proteomes" id="UP001470230"/>
    </source>
</evidence>
<evidence type="ECO:0000313" key="1">
    <source>
        <dbReference type="EMBL" id="KAK8900276.1"/>
    </source>
</evidence>
<dbReference type="SMART" id="SM00248">
    <property type="entry name" value="ANK"/>
    <property type="match status" value="5"/>
</dbReference>
<dbReference type="SUPFAM" id="SSF48403">
    <property type="entry name" value="Ankyrin repeat"/>
    <property type="match status" value="1"/>
</dbReference>
<dbReference type="InterPro" id="IPR002110">
    <property type="entry name" value="Ankyrin_rpt"/>
</dbReference>
<protein>
    <recommendedName>
        <fullName evidence="3">DUF3447 domain-containing protein</fullName>
    </recommendedName>
</protein>
<evidence type="ECO:0008006" key="3">
    <source>
        <dbReference type="Google" id="ProtNLM"/>
    </source>
</evidence>
<dbReference type="PANTHER" id="PTHR24159:SF5">
    <property type="entry name" value="ANK_REP_REGION DOMAIN-CONTAINING PROTEIN"/>
    <property type="match status" value="1"/>
</dbReference>
<sequence>MNEFEIYTKLQNLLMSINENVSISQICNFILKNQLLKKENLLFSTMKLLASYAYSRPKQLTIISSILKKIPKLNLNLDMIHFDCDGVYTDQEIIERIQIIYYLLFNSSHITEFEYKNIIKRINDSFNFFFNGYKYERRIEYFIILDLHKNCNILYEAIFNDDIDLLQNIIEQTNWNIEETFVLPLFELYDYFKSSNLLEYSAFYGSVHCFKFLLFKSEKIDFGRLLEYAIAGGNVDIIHITENMSHDMDITKNRRLLYIAISFMQNELIEYIVNIYGIKINGECYIKCINAANYSAMIILNDLENSASINEFGNNGLTPLIDAAYEGFFEFLVYLLSIDKVDYIKKSRDNESVLYYANINQNYKIIDYIIKNKLFSSSDCSLFCYGNVNDVYIHYQEIEELEKLKYNWIDIKEIANNEDEKDYMIRKRFYDSKFKNWRGKRYYSLKRREKKERFNYSLYKRKKKFIKNQKRKKNRFLIRSAVKEQIQ</sequence>
<comment type="caution">
    <text evidence="1">The sequence shown here is derived from an EMBL/GenBank/DDBJ whole genome shotgun (WGS) entry which is preliminary data.</text>
</comment>
<organism evidence="1 2">
    <name type="scientific">Tritrichomonas musculus</name>
    <dbReference type="NCBI Taxonomy" id="1915356"/>
    <lineage>
        <taxon>Eukaryota</taxon>
        <taxon>Metamonada</taxon>
        <taxon>Parabasalia</taxon>
        <taxon>Tritrichomonadida</taxon>
        <taxon>Tritrichomonadidae</taxon>
        <taxon>Tritrichomonas</taxon>
    </lineage>
</organism>
<dbReference type="InterPro" id="IPR036770">
    <property type="entry name" value="Ankyrin_rpt-contain_sf"/>
</dbReference>
<dbReference type="Proteomes" id="UP001470230">
    <property type="component" value="Unassembled WGS sequence"/>
</dbReference>
<dbReference type="PANTHER" id="PTHR24159">
    <property type="match status" value="1"/>
</dbReference>
<keyword evidence="2" id="KW-1185">Reference proteome</keyword>
<reference evidence="1 2" key="1">
    <citation type="submission" date="2024-04" db="EMBL/GenBank/DDBJ databases">
        <title>Tritrichomonas musculus Genome.</title>
        <authorList>
            <person name="Alves-Ferreira E."/>
            <person name="Grigg M."/>
            <person name="Lorenzi H."/>
            <person name="Galac M."/>
        </authorList>
    </citation>
    <scope>NUCLEOTIDE SEQUENCE [LARGE SCALE GENOMIC DNA]</scope>
    <source>
        <strain evidence="1 2">EAF2021</strain>
    </source>
</reference>
<proteinExistence type="predicted"/>
<accession>A0ABR2LBC3</accession>
<dbReference type="Gene3D" id="1.25.40.20">
    <property type="entry name" value="Ankyrin repeat-containing domain"/>
    <property type="match status" value="1"/>
</dbReference>
<gene>
    <name evidence="1" type="ORF">M9Y10_002599</name>
</gene>
<name>A0ABR2LBC3_9EUKA</name>